<protein>
    <submittedName>
        <fullName evidence="2">Uncharacterized protein</fullName>
    </submittedName>
</protein>
<organism evidence="2 3">
    <name type="scientific">Acanthopleuribacter pedis</name>
    <dbReference type="NCBI Taxonomy" id="442870"/>
    <lineage>
        <taxon>Bacteria</taxon>
        <taxon>Pseudomonadati</taxon>
        <taxon>Acidobacteriota</taxon>
        <taxon>Holophagae</taxon>
        <taxon>Acanthopleuribacterales</taxon>
        <taxon>Acanthopleuribacteraceae</taxon>
        <taxon>Acanthopleuribacter</taxon>
    </lineage>
</organism>
<dbReference type="RefSeq" id="WP_207863099.1">
    <property type="nucleotide sequence ID" value="NZ_JAFREP010000050.1"/>
</dbReference>
<name>A0A8J7U7L4_9BACT</name>
<dbReference type="AlphaFoldDB" id="A0A8J7U7L4"/>
<proteinExistence type="predicted"/>
<sequence length="542" mass="61509">MHLIYRTSLFFLLFSNLLLSAQPAHLKPGTRWTCRQNTLFSLQLTHTENGETRTVPGYRQKREVFEDRVEAVDANHRPTALRRVIWEDLTLPGDGSRERKPTEDVTLALKHATPHWQFRIQSEKTLKSLLGDAEFPTQPFQDFQPDFATAMWFLFDPAEWAGRKGEILSLADGDGKALAAFKLGLQSLVDGDLGPNPVLTLEVAEETEHESKLILAAKFDTEVPGIEGTQRCRVQMTGHFWLRKNGLPPRDIVVHQTYTYLDAAEGGVDKPTWFNAEATLRAGWEPQPAFEHGGTPVTPEKLERVMAASGLNSWLRAFDNETTQLAALQTANLKRKKRIARFERLTADAFGPAAVRASVIALLRQRLSEQQADALLSRWEALPAAAVVRNYQPVDEATLDQGIRDLFDTVPDAQKHIFLMRRLLAGQRVDWANHHFAAYRQSVLSNASLIANRKRPKQQENAVRYMLAALLRDAEFRSLAEKGLFRQLIYQWRAVPEAELRPWVEFHESALGTWWARLVQMTLVKAAEARHAAFEETQLSRN</sequence>
<dbReference type="EMBL" id="JAFREP010000050">
    <property type="protein sequence ID" value="MBO1323129.1"/>
    <property type="molecule type" value="Genomic_DNA"/>
</dbReference>
<evidence type="ECO:0000256" key="1">
    <source>
        <dbReference type="SAM" id="SignalP"/>
    </source>
</evidence>
<gene>
    <name evidence="2" type="ORF">J3U88_31990</name>
</gene>
<evidence type="ECO:0000313" key="2">
    <source>
        <dbReference type="EMBL" id="MBO1323129.1"/>
    </source>
</evidence>
<keyword evidence="3" id="KW-1185">Reference proteome</keyword>
<accession>A0A8J7U7L4</accession>
<keyword evidence="1" id="KW-0732">Signal</keyword>
<evidence type="ECO:0000313" key="3">
    <source>
        <dbReference type="Proteomes" id="UP000664417"/>
    </source>
</evidence>
<feature type="chain" id="PRO_5035319980" evidence="1">
    <location>
        <begin position="27"/>
        <end position="542"/>
    </location>
</feature>
<feature type="signal peptide" evidence="1">
    <location>
        <begin position="1"/>
        <end position="26"/>
    </location>
</feature>
<comment type="caution">
    <text evidence="2">The sequence shown here is derived from an EMBL/GenBank/DDBJ whole genome shotgun (WGS) entry which is preliminary data.</text>
</comment>
<dbReference type="Proteomes" id="UP000664417">
    <property type="component" value="Unassembled WGS sequence"/>
</dbReference>
<reference evidence="2" key="1">
    <citation type="submission" date="2021-03" db="EMBL/GenBank/DDBJ databases">
        <authorList>
            <person name="Wang G."/>
        </authorList>
    </citation>
    <scope>NUCLEOTIDE SEQUENCE</scope>
    <source>
        <strain evidence="2">KCTC 12899</strain>
    </source>
</reference>